<protein>
    <submittedName>
        <fullName evidence="1">Uncharacterized protein</fullName>
    </submittedName>
</protein>
<evidence type="ECO:0000313" key="2">
    <source>
        <dbReference type="Proteomes" id="UP000324748"/>
    </source>
</evidence>
<keyword evidence="2" id="KW-1185">Reference proteome</keyword>
<dbReference type="AlphaFoldDB" id="A0A5B0MWC4"/>
<sequence length="95" mass="10538">MDWKLGWRIVASDWARWPGSHHADGQVSLNFGASSWIAAAERQGCNQSFLETETPRGCSPGSHSELVLGSSPTGTPLLVPTYKRRMSILIRLKTW</sequence>
<comment type="caution">
    <text evidence="1">The sequence shown here is derived from an EMBL/GenBank/DDBJ whole genome shotgun (WGS) entry which is preliminary data.</text>
</comment>
<organism evidence="1 2">
    <name type="scientific">Puccinia graminis f. sp. tritici</name>
    <dbReference type="NCBI Taxonomy" id="56615"/>
    <lineage>
        <taxon>Eukaryota</taxon>
        <taxon>Fungi</taxon>
        <taxon>Dikarya</taxon>
        <taxon>Basidiomycota</taxon>
        <taxon>Pucciniomycotina</taxon>
        <taxon>Pucciniomycetes</taxon>
        <taxon>Pucciniales</taxon>
        <taxon>Pucciniaceae</taxon>
        <taxon>Puccinia</taxon>
    </lineage>
</organism>
<accession>A0A5B0MWC4</accession>
<proteinExistence type="predicted"/>
<dbReference type="OrthoDB" id="10444325at2759"/>
<name>A0A5B0MWC4_PUCGR</name>
<dbReference type="EMBL" id="VSWC01000131">
    <property type="protein sequence ID" value="KAA1080526.1"/>
    <property type="molecule type" value="Genomic_DNA"/>
</dbReference>
<gene>
    <name evidence="1" type="ORF">PGT21_010437</name>
</gene>
<evidence type="ECO:0000313" key="1">
    <source>
        <dbReference type="EMBL" id="KAA1080526.1"/>
    </source>
</evidence>
<reference evidence="1 2" key="1">
    <citation type="submission" date="2019-05" db="EMBL/GenBank/DDBJ databases">
        <title>Emergence of the Ug99 lineage of the wheat stem rust pathogen through somatic hybridization.</title>
        <authorList>
            <person name="Li F."/>
            <person name="Upadhyaya N.M."/>
            <person name="Sperschneider J."/>
            <person name="Matny O."/>
            <person name="Nguyen-Phuc H."/>
            <person name="Mago R."/>
            <person name="Raley C."/>
            <person name="Miller M.E."/>
            <person name="Silverstein K.A.T."/>
            <person name="Henningsen E."/>
            <person name="Hirsch C.D."/>
            <person name="Visser B."/>
            <person name="Pretorius Z.A."/>
            <person name="Steffenson B.J."/>
            <person name="Schwessinger B."/>
            <person name="Dodds P.N."/>
            <person name="Figueroa M."/>
        </authorList>
    </citation>
    <scope>NUCLEOTIDE SEQUENCE [LARGE SCALE GENOMIC DNA]</scope>
    <source>
        <strain evidence="1">21-0</strain>
    </source>
</reference>
<dbReference type="Proteomes" id="UP000324748">
    <property type="component" value="Unassembled WGS sequence"/>
</dbReference>